<dbReference type="RefSeq" id="WP_138553583.1">
    <property type="nucleotide sequence ID" value="NZ_PNCH01000081.1"/>
</dbReference>
<dbReference type="AlphaFoldDB" id="A0A5S3WI01"/>
<reference evidence="2" key="2">
    <citation type="submission" date="2019-06" db="EMBL/GenBank/DDBJ databases">
        <title>Co-occurence of chitin degradation, pigmentation and bioactivity in marine Pseudoalteromonas.</title>
        <authorList>
            <person name="Sonnenschein E.C."/>
            <person name="Bech P.K."/>
        </authorList>
    </citation>
    <scope>NUCLEOTIDE SEQUENCE [LARGE SCALE GENOMIC DNA]</scope>
    <source>
        <strain evidence="2">S2676</strain>
    </source>
</reference>
<evidence type="ECO:0000313" key="2">
    <source>
        <dbReference type="Proteomes" id="UP000310249"/>
    </source>
</evidence>
<organism evidence="1 2">
    <name type="scientific">Pseudoalteromonas rubra</name>
    <dbReference type="NCBI Taxonomy" id="43658"/>
    <lineage>
        <taxon>Bacteria</taxon>
        <taxon>Pseudomonadati</taxon>
        <taxon>Pseudomonadota</taxon>
        <taxon>Gammaproteobacteria</taxon>
        <taxon>Alteromonadales</taxon>
        <taxon>Pseudoalteromonadaceae</taxon>
        <taxon>Pseudoalteromonas</taxon>
    </lineage>
</organism>
<proteinExistence type="predicted"/>
<reference evidence="1 2" key="1">
    <citation type="submission" date="2018-01" db="EMBL/GenBank/DDBJ databases">
        <authorList>
            <person name="Paulsen S."/>
            <person name="Gram L.K."/>
        </authorList>
    </citation>
    <scope>NUCLEOTIDE SEQUENCE [LARGE SCALE GENOMIC DNA]</scope>
    <source>
        <strain evidence="1 2">S2676</strain>
    </source>
</reference>
<evidence type="ECO:0000313" key="1">
    <source>
        <dbReference type="EMBL" id="TMP26124.1"/>
    </source>
</evidence>
<accession>A0A5S3WI01</accession>
<dbReference type="Proteomes" id="UP000310249">
    <property type="component" value="Unassembled WGS sequence"/>
</dbReference>
<gene>
    <name evidence="1" type="ORF">CWB99_19590</name>
</gene>
<name>A0A5S3WI01_9GAMM</name>
<protein>
    <submittedName>
        <fullName evidence="1">Uncharacterized protein</fullName>
    </submittedName>
</protein>
<dbReference type="OrthoDB" id="1243570at2"/>
<dbReference type="EMBL" id="PNCI01000051">
    <property type="protein sequence ID" value="TMP26124.1"/>
    <property type="molecule type" value="Genomic_DNA"/>
</dbReference>
<comment type="caution">
    <text evidence="1">The sequence shown here is derived from an EMBL/GenBank/DDBJ whole genome shotgun (WGS) entry which is preliminary data.</text>
</comment>
<sequence>MSSILKFCLILRKRSAEHTEAISRVEGLHGMVISILRQELDSMIRAIYLLNVSEPNELERLVEQTLNGEVWTVKTAKGKMAKVTDRDMVELSDELNGWTRSVYKFGCSFVHFSNYHDYSSQNPFDQLSPDERSSILDHMRHYHGGPVGDSPGFSELASYFPRVFKKVSENLDWYIREWPC</sequence>